<feature type="transmembrane region" description="Helical" evidence="1">
    <location>
        <begin position="148"/>
        <end position="169"/>
    </location>
</feature>
<gene>
    <name evidence="2" type="ORF">ACFSBX_10075</name>
</gene>
<feature type="transmembrane region" description="Helical" evidence="1">
    <location>
        <begin position="6"/>
        <end position="30"/>
    </location>
</feature>
<dbReference type="Proteomes" id="UP001597085">
    <property type="component" value="Unassembled WGS sequence"/>
</dbReference>
<keyword evidence="1" id="KW-1133">Transmembrane helix</keyword>
<evidence type="ECO:0000313" key="2">
    <source>
        <dbReference type="EMBL" id="MFD1599301.1"/>
    </source>
</evidence>
<feature type="transmembrane region" description="Helical" evidence="1">
    <location>
        <begin position="42"/>
        <end position="61"/>
    </location>
</feature>
<keyword evidence="1" id="KW-0812">Transmembrane</keyword>
<accession>A0ABD6CNP3</accession>
<dbReference type="RefSeq" id="WP_256422704.1">
    <property type="nucleotide sequence ID" value="NZ_JANHDI010000014.1"/>
</dbReference>
<dbReference type="EMBL" id="JBHUDK010000008">
    <property type="protein sequence ID" value="MFD1599301.1"/>
    <property type="molecule type" value="Genomic_DNA"/>
</dbReference>
<protein>
    <submittedName>
        <fullName evidence="2">Uncharacterized protein</fullName>
    </submittedName>
</protein>
<keyword evidence="3" id="KW-1185">Reference proteome</keyword>
<reference evidence="2 3" key="1">
    <citation type="journal article" date="2019" name="Int. J. Syst. Evol. Microbiol.">
        <title>The Global Catalogue of Microorganisms (GCM) 10K type strain sequencing project: providing services to taxonomists for standard genome sequencing and annotation.</title>
        <authorList>
            <consortium name="The Broad Institute Genomics Platform"/>
            <consortium name="The Broad Institute Genome Sequencing Center for Infectious Disease"/>
            <person name="Wu L."/>
            <person name="Ma J."/>
        </authorList>
    </citation>
    <scope>NUCLEOTIDE SEQUENCE [LARGE SCALE GENOMIC DNA]</scope>
    <source>
        <strain evidence="2 3">CGMCC 1.12121</strain>
    </source>
</reference>
<evidence type="ECO:0000313" key="3">
    <source>
        <dbReference type="Proteomes" id="UP001597085"/>
    </source>
</evidence>
<evidence type="ECO:0000256" key="1">
    <source>
        <dbReference type="SAM" id="Phobius"/>
    </source>
</evidence>
<feature type="transmembrane region" description="Helical" evidence="1">
    <location>
        <begin position="81"/>
        <end position="110"/>
    </location>
</feature>
<keyword evidence="1" id="KW-0472">Membrane</keyword>
<feature type="transmembrane region" description="Helical" evidence="1">
    <location>
        <begin position="122"/>
        <end position="142"/>
    </location>
</feature>
<sequence>MTNVPGAGFLVLLAAIATLVVLPLLAGVSLLAARLTGTRIEVTLPAVHAAAILVAVAVAAFSPASGLDAITPGAFVGLLRFAAVAVAGGLLLAAVAEGIPIAVGATLIFVTRSVPRESALNYATAGYALGGVGGAVAGISLTGSVEGAALGALLAGPAAIGSVLLEVAVSRFNRSVSAT</sequence>
<proteinExistence type="predicted"/>
<name>A0ABD6CNP3_9EURY</name>
<dbReference type="AlphaFoldDB" id="A0ABD6CNP3"/>
<comment type="caution">
    <text evidence="2">The sequence shown here is derived from an EMBL/GenBank/DDBJ whole genome shotgun (WGS) entry which is preliminary data.</text>
</comment>
<organism evidence="2 3">
    <name type="scientific">Halobellus rarus</name>
    <dbReference type="NCBI Taxonomy" id="1126237"/>
    <lineage>
        <taxon>Archaea</taxon>
        <taxon>Methanobacteriati</taxon>
        <taxon>Methanobacteriota</taxon>
        <taxon>Stenosarchaea group</taxon>
        <taxon>Halobacteria</taxon>
        <taxon>Halobacteriales</taxon>
        <taxon>Haloferacaceae</taxon>
        <taxon>Halobellus</taxon>
    </lineage>
</organism>